<organism evidence="2 3">
    <name type="scientific">Acrobeloides nanus</name>
    <dbReference type="NCBI Taxonomy" id="290746"/>
    <lineage>
        <taxon>Eukaryota</taxon>
        <taxon>Metazoa</taxon>
        <taxon>Ecdysozoa</taxon>
        <taxon>Nematoda</taxon>
        <taxon>Chromadorea</taxon>
        <taxon>Rhabditida</taxon>
        <taxon>Tylenchina</taxon>
        <taxon>Cephalobomorpha</taxon>
        <taxon>Cephaloboidea</taxon>
        <taxon>Cephalobidae</taxon>
        <taxon>Acrobeloides</taxon>
    </lineage>
</organism>
<reference evidence="3" key="1">
    <citation type="submission" date="2022-11" db="UniProtKB">
        <authorList>
            <consortium name="WormBaseParasite"/>
        </authorList>
    </citation>
    <scope>IDENTIFICATION</scope>
</reference>
<evidence type="ECO:0000313" key="2">
    <source>
        <dbReference type="Proteomes" id="UP000887540"/>
    </source>
</evidence>
<feature type="region of interest" description="Disordered" evidence="1">
    <location>
        <begin position="52"/>
        <end position="73"/>
    </location>
</feature>
<dbReference type="AlphaFoldDB" id="A0A914D6Q5"/>
<sequence length="128" mass="14981">MARREYNGKINLEDFIVFEELSPGGPGIHGNAYQSSFSTDMKPTDETFFQAIPKPEDKEELQHKSKQKPEIKEKPKGLNKFVIDFFGDYQSFVLIDEMESDEPRPSRTMEPIQYDFMDYETRLDEETV</sequence>
<keyword evidence="2" id="KW-1185">Reference proteome</keyword>
<evidence type="ECO:0000313" key="3">
    <source>
        <dbReference type="WBParaSite" id="ACRNAN_scaffold187.g31994.t1"/>
    </source>
</evidence>
<accession>A0A914D6Q5</accession>
<proteinExistence type="predicted"/>
<feature type="compositionally biased region" description="Basic and acidic residues" evidence="1">
    <location>
        <begin position="54"/>
        <end position="73"/>
    </location>
</feature>
<dbReference type="WBParaSite" id="ACRNAN_scaffold187.g31994.t1">
    <property type="protein sequence ID" value="ACRNAN_scaffold187.g31994.t1"/>
    <property type="gene ID" value="ACRNAN_scaffold187.g31994"/>
</dbReference>
<evidence type="ECO:0000256" key="1">
    <source>
        <dbReference type="SAM" id="MobiDB-lite"/>
    </source>
</evidence>
<name>A0A914D6Q5_9BILA</name>
<protein>
    <submittedName>
        <fullName evidence="3">Uncharacterized protein</fullName>
    </submittedName>
</protein>
<dbReference type="Proteomes" id="UP000887540">
    <property type="component" value="Unplaced"/>
</dbReference>